<keyword evidence="3" id="KW-0472">Membrane</keyword>
<dbReference type="InterPro" id="IPR018770">
    <property type="entry name" value="ChloroindolylP_hydrolase"/>
</dbReference>
<dbReference type="AlphaFoldDB" id="A0A3E4LYD5"/>
<comment type="caution">
    <text evidence="4">The sequence shown here is derived from an EMBL/GenBank/DDBJ whole genome shotgun (WGS) entry which is preliminary data.</text>
</comment>
<feature type="region of interest" description="Disordered" evidence="2">
    <location>
        <begin position="60"/>
        <end position="112"/>
    </location>
</feature>
<proteinExistence type="predicted"/>
<feature type="coiled-coil region" evidence="1">
    <location>
        <begin position="262"/>
        <end position="289"/>
    </location>
</feature>
<evidence type="ECO:0000256" key="1">
    <source>
        <dbReference type="SAM" id="Coils"/>
    </source>
</evidence>
<reference evidence="4 5" key="1">
    <citation type="submission" date="2018-08" db="EMBL/GenBank/DDBJ databases">
        <title>A genome reference for cultivated species of the human gut microbiota.</title>
        <authorList>
            <person name="Zou Y."/>
            <person name="Xue W."/>
            <person name="Luo G."/>
        </authorList>
    </citation>
    <scope>NUCLEOTIDE SEQUENCE [LARGE SCALE GENOMIC DNA]</scope>
    <source>
        <strain evidence="4 5">TF11-7</strain>
    </source>
</reference>
<accession>A0A3E4LYD5</accession>
<organism evidence="4 5">
    <name type="scientific">[Ruminococcus] lactaris</name>
    <dbReference type="NCBI Taxonomy" id="46228"/>
    <lineage>
        <taxon>Bacteria</taxon>
        <taxon>Bacillati</taxon>
        <taxon>Bacillota</taxon>
        <taxon>Clostridia</taxon>
        <taxon>Lachnospirales</taxon>
        <taxon>Lachnospiraceae</taxon>
        <taxon>Mediterraneibacter</taxon>
    </lineage>
</organism>
<feature type="transmembrane region" description="Helical" evidence="3">
    <location>
        <begin position="134"/>
        <end position="160"/>
    </location>
</feature>
<dbReference type="EMBL" id="QSQN01000003">
    <property type="protein sequence ID" value="RGK42434.1"/>
    <property type="molecule type" value="Genomic_DNA"/>
</dbReference>
<evidence type="ECO:0000313" key="5">
    <source>
        <dbReference type="Proteomes" id="UP000260793"/>
    </source>
</evidence>
<keyword evidence="1" id="KW-0175">Coiled coil</keyword>
<evidence type="ECO:0000256" key="2">
    <source>
        <dbReference type="SAM" id="MobiDB-lite"/>
    </source>
</evidence>
<name>A0A3E4LYD5_9FIRM</name>
<dbReference type="Proteomes" id="UP000260793">
    <property type="component" value="Unassembled WGS sequence"/>
</dbReference>
<keyword evidence="3" id="KW-1133">Transmembrane helix</keyword>
<keyword evidence="3" id="KW-0812">Transmembrane</keyword>
<evidence type="ECO:0000256" key="3">
    <source>
        <dbReference type="SAM" id="Phobius"/>
    </source>
</evidence>
<evidence type="ECO:0000313" key="4">
    <source>
        <dbReference type="EMBL" id="RGK42434.1"/>
    </source>
</evidence>
<protein>
    <submittedName>
        <fullName evidence="4">5-bromo-4-chloroindolyl phosphate hydrolysis protein</fullName>
    </submittedName>
</protein>
<sequence length="435" mass="49034">MKEQVKPLRRKYPIMDYKWEQFGDEIKQSVQDAVERGDFSRLNQTVNDSVSRAADAISRGMKNGGWYRDPKANGGRNPDPKMNSGRNPDPGMAGSRNRADAPWNRGGQQNVRPQYPAQSQVRYLKGTSEKIGGVFLAVTGGVFGTVTLAATIIMLVMLAVTTAEAATIAGTLICVFFFLIFAGMFGKGIGMVSLVSRFRSYVKVIGEREFCDLGELATRTGRDLKKILKDVKKMIGKGWFRQGHLDENEKCLIVSEDAWNQYRSTMENIHRQQAEKEAAEERMRQEYDSLTPEIKKVIQTGDEFVKQIREANKAIPGEEISAKISHMEMLVDKIFDRVEQNPASVGDIRKLMEYYLPTTIKLLQAYQDLDVQPVQGENIISSKKEIEKTLDTLNRAFEKLLDDLFQETAWDVSTDISVLHTMLAQEGLTEDGLKK</sequence>
<gene>
    <name evidence="4" type="ORF">DXD17_01685</name>
</gene>
<dbReference type="Pfam" id="PF10112">
    <property type="entry name" value="Halogen_Hydrol"/>
    <property type="match status" value="1"/>
</dbReference>
<feature type="transmembrane region" description="Helical" evidence="3">
    <location>
        <begin position="166"/>
        <end position="189"/>
    </location>
</feature>